<dbReference type="SUPFAM" id="SSF47648">
    <property type="entry name" value="Nucleoside phosphorylase/phosphoribosyltransferase N-terminal domain"/>
    <property type="match status" value="1"/>
</dbReference>
<feature type="domain" description="Pyrimidine nucleoside phosphorylase C-terminal" evidence="5">
    <location>
        <begin position="345"/>
        <end position="419"/>
    </location>
</feature>
<sequence length="452" mass="47616">MNVREVIAKKRDRGEHSEAELQFLVEGYVRGDVADYQMSAWLMAVFLHGMSAAETATLTRLMVESGDVLAFPELPGKKVDKHSTGGVGDLVSLPLAPLVAAAGVFVPMISGRGLGHTGGTLDKLESIKGLRTGLEPDEFRSVLTEVGFAMGGQTAQLAPADKKMYALRDVTGTVESIPLIVSSILSKKVAEGIDGLVLDVKCGRGAFMKNEEDALALAQELTRVGNLMGKNVRAFITNMDTPLGNAIGNALEVEVAIACLKGNGPTDTMELVSTLGQAMICLADKAATWEESEALFQKALQSGEGWNAFVSMVKLQGGDVSMVENPNTLPGAPVHKDVLAANAGFVTDIDPFGVGEAVVALGGGRQKAEDSIHPGVGVRLHRKVGESCEAGESLATVLAKDEETAKQASARVEGAIKTGSEAPPEEKLVRYLVTADGYEPWLGAKTWDSQST</sequence>
<dbReference type="InterPro" id="IPR013102">
    <property type="entry name" value="PYNP_C"/>
</dbReference>
<reference evidence="6 7" key="1">
    <citation type="submission" date="2020-03" db="EMBL/GenBank/DDBJ databases">
        <title>Metabolic flexibility allows generalist bacteria to become dominant in a frequently disturbed ecosystem.</title>
        <authorList>
            <person name="Chen Y.-J."/>
            <person name="Leung P.M."/>
            <person name="Bay S.K."/>
            <person name="Hugenholtz P."/>
            <person name="Kessler A.J."/>
            <person name="Shelley G."/>
            <person name="Waite D.W."/>
            <person name="Cook P.L."/>
            <person name="Greening C."/>
        </authorList>
    </citation>
    <scope>NUCLEOTIDE SEQUENCE [LARGE SCALE GENOMIC DNA]</scope>
    <source>
        <strain evidence="6">SS_bin_28</strain>
    </source>
</reference>
<comment type="caution">
    <text evidence="6">The sequence shown here is derived from an EMBL/GenBank/DDBJ whole genome shotgun (WGS) entry which is preliminary data.</text>
</comment>
<dbReference type="SUPFAM" id="SSF52418">
    <property type="entry name" value="Nucleoside phosphorylase/phosphoribosyltransferase catalytic domain"/>
    <property type="match status" value="1"/>
</dbReference>
<evidence type="ECO:0000256" key="4">
    <source>
        <dbReference type="ARBA" id="ARBA00022679"/>
    </source>
</evidence>
<dbReference type="Proteomes" id="UP000547674">
    <property type="component" value="Unassembled WGS sequence"/>
</dbReference>
<dbReference type="GO" id="GO:0009032">
    <property type="term" value="F:thymidine phosphorylase activity"/>
    <property type="evidence" value="ECO:0007669"/>
    <property type="project" value="UniProtKB-EC"/>
</dbReference>
<evidence type="ECO:0000313" key="7">
    <source>
        <dbReference type="Proteomes" id="UP000547674"/>
    </source>
</evidence>
<comment type="similarity">
    <text evidence="1">Belongs to the thymidine/pyrimidine-nucleoside phosphorylase family.</text>
</comment>
<dbReference type="Pfam" id="PF02885">
    <property type="entry name" value="Glycos_trans_3N"/>
    <property type="match status" value="1"/>
</dbReference>
<dbReference type="InterPro" id="IPR017459">
    <property type="entry name" value="Glycosyl_Trfase_fam3_N_dom"/>
</dbReference>
<dbReference type="InterPro" id="IPR018090">
    <property type="entry name" value="Pyrmidine_PPas_bac/euk"/>
</dbReference>
<organism evidence="6 7">
    <name type="scientific">Eiseniibacteriota bacterium</name>
    <dbReference type="NCBI Taxonomy" id="2212470"/>
    <lineage>
        <taxon>Bacteria</taxon>
        <taxon>Candidatus Eiseniibacteriota</taxon>
    </lineage>
</organism>
<dbReference type="PROSITE" id="PS00647">
    <property type="entry name" value="THYMID_PHOSPHORYLASE"/>
    <property type="match status" value="1"/>
</dbReference>
<dbReference type="EC" id="2.4.2.4" evidence="6"/>
<dbReference type="InterPro" id="IPR000053">
    <property type="entry name" value="Thymidine/pyrmidine_PPase"/>
</dbReference>
<protein>
    <submittedName>
        <fullName evidence="6">Thymidine phosphorylase</fullName>
        <ecNumber evidence="6">2.4.2.4</ecNumber>
    </submittedName>
</protein>
<dbReference type="GO" id="GO:0006213">
    <property type="term" value="P:pyrimidine nucleoside metabolic process"/>
    <property type="evidence" value="ECO:0007669"/>
    <property type="project" value="InterPro"/>
</dbReference>
<gene>
    <name evidence="6" type="ORF">HKN21_04585</name>
</gene>
<dbReference type="NCBIfam" id="NF004490">
    <property type="entry name" value="PRK05820.1"/>
    <property type="match status" value="1"/>
</dbReference>
<dbReference type="SMART" id="SM00941">
    <property type="entry name" value="PYNP_C"/>
    <property type="match status" value="1"/>
</dbReference>
<comment type="subunit">
    <text evidence="2">Homodimer.</text>
</comment>
<dbReference type="InterPro" id="IPR036320">
    <property type="entry name" value="Glycosyl_Trfase_fam3_N_dom_sf"/>
</dbReference>
<keyword evidence="3 6" id="KW-0328">Glycosyltransferase</keyword>
<accession>A0A7Y2E9S1</accession>
<dbReference type="NCBIfam" id="TIGR02644">
    <property type="entry name" value="Y_phosphoryl"/>
    <property type="match status" value="1"/>
</dbReference>
<dbReference type="Gene3D" id="1.20.970.10">
    <property type="entry name" value="Transferase, Pyrimidine Nucleoside Phosphorylase, Chain C"/>
    <property type="match status" value="1"/>
</dbReference>
<dbReference type="InterPro" id="IPR017872">
    <property type="entry name" value="Pyrmidine_PPase_CS"/>
</dbReference>
<dbReference type="EMBL" id="JABDJR010000169">
    <property type="protein sequence ID" value="NNF06015.1"/>
    <property type="molecule type" value="Genomic_DNA"/>
</dbReference>
<keyword evidence="4 6" id="KW-0808">Transferase</keyword>
<name>A0A7Y2E9S1_UNCEI</name>
<dbReference type="Gene3D" id="3.40.1030.10">
    <property type="entry name" value="Nucleoside phosphorylase/phosphoribosyltransferase catalytic domain"/>
    <property type="match status" value="1"/>
</dbReference>
<dbReference type="Gene3D" id="3.90.1170.30">
    <property type="entry name" value="Pyrimidine nucleoside phosphorylase-like, C-terminal domain"/>
    <property type="match status" value="1"/>
</dbReference>
<dbReference type="InterPro" id="IPR035902">
    <property type="entry name" value="Nuc_phospho_transferase"/>
</dbReference>
<dbReference type="GO" id="GO:0004645">
    <property type="term" value="F:1,4-alpha-oligoglucan phosphorylase activity"/>
    <property type="evidence" value="ECO:0007669"/>
    <property type="project" value="InterPro"/>
</dbReference>
<evidence type="ECO:0000256" key="1">
    <source>
        <dbReference type="ARBA" id="ARBA00006915"/>
    </source>
</evidence>
<dbReference type="Pfam" id="PF00591">
    <property type="entry name" value="Glycos_transf_3"/>
    <property type="match status" value="1"/>
</dbReference>
<evidence type="ECO:0000256" key="3">
    <source>
        <dbReference type="ARBA" id="ARBA00022676"/>
    </source>
</evidence>
<dbReference type="Pfam" id="PF07831">
    <property type="entry name" value="PYNP_C"/>
    <property type="match status" value="1"/>
</dbReference>
<evidence type="ECO:0000256" key="2">
    <source>
        <dbReference type="ARBA" id="ARBA00011738"/>
    </source>
</evidence>
<evidence type="ECO:0000313" key="6">
    <source>
        <dbReference type="EMBL" id="NNF06015.1"/>
    </source>
</evidence>
<dbReference type="InterPro" id="IPR000312">
    <property type="entry name" value="Glycosyl_Trfase_fam3"/>
</dbReference>
<dbReference type="SUPFAM" id="SSF54680">
    <property type="entry name" value="Pyrimidine nucleoside phosphorylase C-terminal domain"/>
    <property type="match status" value="1"/>
</dbReference>
<proteinExistence type="inferred from homology"/>
<dbReference type="PANTHER" id="PTHR10515:SF0">
    <property type="entry name" value="THYMIDINE PHOSPHORYLASE"/>
    <property type="match status" value="1"/>
</dbReference>
<dbReference type="FunFam" id="3.40.1030.10:FF:000003">
    <property type="entry name" value="Pyrimidine-nucleoside phosphorylase"/>
    <property type="match status" value="1"/>
</dbReference>
<evidence type="ECO:0000259" key="5">
    <source>
        <dbReference type="SMART" id="SM00941"/>
    </source>
</evidence>
<dbReference type="GO" id="GO:0006206">
    <property type="term" value="P:pyrimidine nucleobase metabolic process"/>
    <property type="evidence" value="ECO:0007669"/>
    <property type="project" value="InterPro"/>
</dbReference>
<dbReference type="InterPro" id="IPR036566">
    <property type="entry name" value="PYNP-like_C_sf"/>
</dbReference>
<dbReference type="PIRSF" id="PIRSF000478">
    <property type="entry name" value="TP_PyNP"/>
    <property type="match status" value="1"/>
</dbReference>
<dbReference type="PANTHER" id="PTHR10515">
    <property type="entry name" value="THYMIDINE PHOSPHORYLASE"/>
    <property type="match status" value="1"/>
</dbReference>
<dbReference type="GO" id="GO:0005829">
    <property type="term" value="C:cytosol"/>
    <property type="evidence" value="ECO:0007669"/>
    <property type="project" value="TreeGrafter"/>
</dbReference>
<dbReference type="AlphaFoldDB" id="A0A7Y2E9S1"/>